<dbReference type="InterPro" id="IPR036322">
    <property type="entry name" value="WD40_repeat_dom_sf"/>
</dbReference>
<dbReference type="Proteomes" id="UP000029120">
    <property type="component" value="Unassembled WGS sequence"/>
</dbReference>
<proteinExistence type="predicted"/>
<evidence type="ECO:0000313" key="1">
    <source>
        <dbReference type="EMBL" id="KFK23313.1"/>
    </source>
</evidence>
<feature type="non-terminal residue" evidence="1">
    <location>
        <position position="53"/>
    </location>
</feature>
<dbReference type="Gramene" id="KFK23313">
    <property type="protein sequence ID" value="KFK23313"/>
    <property type="gene ID" value="AALP_AAs74635U000100"/>
</dbReference>
<feature type="non-terminal residue" evidence="1">
    <location>
        <position position="1"/>
    </location>
</feature>
<dbReference type="EMBL" id="KL980127">
    <property type="protein sequence ID" value="KFK23313.1"/>
    <property type="molecule type" value="Genomic_DNA"/>
</dbReference>
<dbReference type="SUPFAM" id="SSF50978">
    <property type="entry name" value="WD40 repeat-like"/>
    <property type="match status" value="1"/>
</dbReference>
<name>A0A087G0B1_ARAAL</name>
<gene>
    <name evidence="1" type="ORF">AALP_AAs74635U000100</name>
</gene>
<evidence type="ECO:0000313" key="2">
    <source>
        <dbReference type="Proteomes" id="UP000029120"/>
    </source>
</evidence>
<sequence length="53" mass="6100">VSVTVFKLARGSRNTIVKLWDLNTVTPLSTFKGTRIGFSQLCYLRMGHKKWIM</sequence>
<dbReference type="AlphaFoldDB" id="A0A087G0B1"/>
<organism evidence="1 2">
    <name type="scientific">Arabis alpina</name>
    <name type="common">Alpine rock-cress</name>
    <dbReference type="NCBI Taxonomy" id="50452"/>
    <lineage>
        <taxon>Eukaryota</taxon>
        <taxon>Viridiplantae</taxon>
        <taxon>Streptophyta</taxon>
        <taxon>Embryophyta</taxon>
        <taxon>Tracheophyta</taxon>
        <taxon>Spermatophyta</taxon>
        <taxon>Magnoliopsida</taxon>
        <taxon>eudicotyledons</taxon>
        <taxon>Gunneridae</taxon>
        <taxon>Pentapetalae</taxon>
        <taxon>rosids</taxon>
        <taxon>malvids</taxon>
        <taxon>Brassicales</taxon>
        <taxon>Brassicaceae</taxon>
        <taxon>Arabideae</taxon>
        <taxon>Arabis</taxon>
    </lineage>
</organism>
<reference evidence="2" key="1">
    <citation type="journal article" date="2015" name="Nat. Plants">
        <title>Genome expansion of Arabis alpina linked with retrotransposition and reduced symmetric DNA methylation.</title>
        <authorList>
            <person name="Willing E.M."/>
            <person name="Rawat V."/>
            <person name="Mandakova T."/>
            <person name="Maumus F."/>
            <person name="James G.V."/>
            <person name="Nordstroem K.J."/>
            <person name="Becker C."/>
            <person name="Warthmann N."/>
            <person name="Chica C."/>
            <person name="Szarzynska B."/>
            <person name="Zytnicki M."/>
            <person name="Albani M.C."/>
            <person name="Kiefer C."/>
            <person name="Bergonzi S."/>
            <person name="Castaings L."/>
            <person name="Mateos J.L."/>
            <person name="Berns M.C."/>
            <person name="Bujdoso N."/>
            <person name="Piofczyk T."/>
            <person name="de Lorenzo L."/>
            <person name="Barrero-Sicilia C."/>
            <person name="Mateos I."/>
            <person name="Piednoel M."/>
            <person name="Hagmann J."/>
            <person name="Chen-Min-Tao R."/>
            <person name="Iglesias-Fernandez R."/>
            <person name="Schuster S.C."/>
            <person name="Alonso-Blanco C."/>
            <person name="Roudier F."/>
            <person name="Carbonero P."/>
            <person name="Paz-Ares J."/>
            <person name="Davis S.J."/>
            <person name="Pecinka A."/>
            <person name="Quesneville H."/>
            <person name="Colot V."/>
            <person name="Lysak M.A."/>
            <person name="Weigel D."/>
            <person name="Coupland G."/>
            <person name="Schneeberger K."/>
        </authorList>
    </citation>
    <scope>NUCLEOTIDE SEQUENCE [LARGE SCALE GENOMIC DNA]</scope>
    <source>
        <strain evidence="2">cv. Pajares</strain>
    </source>
</reference>
<protein>
    <submittedName>
        <fullName evidence="1">Uncharacterized protein</fullName>
    </submittedName>
</protein>
<accession>A0A087G0B1</accession>
<keyword evidence="2" id="KW-1185">Reference proteome</keyword>